<evidence type="ECO:0000313" key="8">
    <source>
        <dbReference type="Proteomes" id="UP001620409"/>
    </source>
</evidence>
<keyword evidence="8" id="KW-1185">Reference proteome</keyword>
<reference evidence="7 8" key="1">
    <citation type="submission" date="2020-10" db="EMBL/GenBank/DDBJ databases">
        <title>Phylogeny of dyella-like bacteria.</title>
        <authorList>
            <person name="Fu J."/>
        </authorList>
    </citation>
    <scope>NUCLEOTIDE SEQUENCE [LARGE SCALE GENOMIC DNA]</scope>
    <source>
        <strain evidence="7 8">DHG40</strain>
    </source>
</reference>
<keyword evidence="4 6" id="KW-1133">Transmembrane helix</keyword>
<comment type="subcellular location">
    <subcellularLocation>
        <location evidence="1">Cell membrane</location>
        <topology evidence="1">Multi-pass membrane protein</topology>
    </subcellularLocation>
</comment>
<keyword evidence="2" id="KW-1003">Cell membrane</keyword>
<feature type="transmembrane region" description="Helical" evidence="6">
    <location>
        <begin position="258"/>
        <end position="278"/>
    </location>
</feature>
<protein>
    <submittedName>
        <fullName evidence="7">Flippase-like domain-containing protein</fullName>
    </submittedName>
</protein>
<gene>
    <name evidence="7" type="ORF">ISP18_14535</name>
</gene>
<dbReference type="InterPro" id="IPR022791">
    <property type="entry name" value="L-PG_synthase/AglD"/>
</dbReference>
<keyword evidence="3 6" id="KW-0812">Transmembrane</keyword>
<proteinExistence type="predicted"/>
<feature type="transmembrane region" description="Helical" evidence="6">
    <location>
        <begin position="167"/>
        <end position="194"/>
    </location>
</feature>
<feature type="transmembrane region" description="Helical" evidence="6">
    <location>
        <begin position="230"/>
        <end position="252"/>
    </location>
</feature>
<dbReference type="PANTHER" id="PTHR39087:SF2">
    <property type="entry name" value="UPF0104 MEMBRANE PROTEIN MJ1595"/>
    <property type="match status" value="1"/>
</dbReference>
<dbReference type="Proteomes" id="UP001620409">
    <property type="component" value="Unassembled WGS sequence"/>
</dbReference>
<dbReference type="RefSeq" id="WP_380013362.1">
    <property type="nucleotide sequence ID" value="NZ_JADIKI010000023.1"/>
</dbReference>
<comment type="caution">
    <text evidence="7">The sequence shown here is derived from an EMBL/GenBank/DDBJ whole genome shotgun (WGS) entry which is preliminary data.</text>
</comment>
<sequence length="350" mass="37875">MLDQPAFLNSAERKSKSNLLRLLVGCALSLVCLYFVFRHIKFAEVRQALATFRWPYLLLGFFSLSVGYTARIYRWKVLLRTCGSNVTTRACAGPFLASIALNNVLPLRLGDVVRAFVFPASLGVTRTAATATLVLERLADLLTLLICLAAAIFFFPKGALPSTVTDIVVIISVLGSATLLCLIFFTSPIVRLLGWITTRIENRKPSKLLKIVLTVTNLGRALEAISHPRSIFATFTISFATWAGELGLYLALMQGTGMVFSLPGGLLLMSMATIATLIPSSPGYVGPYHLAAFTAVNLIGGTSVQAMTLAVLCHLGVWLPTTTAGAIIMIFNRNLFKAVQTQAIRDEAGE</sequence>
<dbReference type="PANTHER" id="PTHR39087">
    <property type="entry name" value="UPF0104 MEMBRANE PROTEIN MJ1595"/>
    <property type="match status" value="1"/>
</dbReference>
<evidence type="ECO:0000256" key="1">
    <source>
        <dbReference type="ARBA" id="ARBA00004651"/>
    </source>
</evidence>
<organism evidence="7 8">
    <name type="scientific">Dyella humi</name>
    <dbReference type="NCBI Taxonomy" id="1770547"/>
    <lineage>
        <taxon>Bacteria</taxon>
        <taxon>Pseudomonadati</taxon>
        <taxon>Pseudomonadota</taxon>
        <taxon>Gammaproteobacteria</taxon>
        <taxon>Lysobacterales</taxon>
        <taxon>Rhodanobacteraceae</taxon>
        <taxon>Dyella</taxon>
    </lineage>
</organism>
<evidence type="ECO:0000256" key="4">
    <source>
        <dbReference type="ARBA" id="ARBA00022989"/>
    </source>
</evidence>
<feature type="transmembrane region" description="Helical" evidence="6">
    <location>
        <begin position="290"/>
        <end position="311"/>
    </location>
</feature>
<feature type="transmembrane region" description="Helical" evidence="6">
    <location>
        <begin position="317"/>
        <end position="336"/>
    </location>
</feature>
<dbReference type="Pfam" id="PF03706">
    <property type="entry name" value="LPG_synthase_TM"/>
    <property type="match status" value="1"/>
</dbReference>
<evidence type="ECO:0000256" key="3">
    <source>
        <dbReference type="ARBA" id="ARBA00022692"/>
    </source>
</evidence>
<evidence type="ECO:0000313" key="7">
    <source>
        <dbReference type="EMBL" id="MFK2855816.1"/>
    </source>
</evidence>
<evidence type="ECO:0000256" key="2">
    <source>
        <dbReference type="ARBA" id="ARBA00022475"/>
    </source>
</evidence>
<evidence type="ECO:0000256" key="5">
    <source>
        <dbReference type="ARBA" id="ARBA00023136"/>
    </source>
</evidence>
<name>A0ABW8IKR3_9GAMM</name>
<feature type="transmembrane region" description="Helical" evidence="6">
    <location>
        <begin position="20"/>
        <end position="40"/>
    </location>
</feature>
<evidence type="ECO:0000256" key="6">
    <source>
        <dbReference type="SAM" id="Phobius"/>
    </source>
</evidence>
<accession>A0ABW8IKR3</accession>
<dbReference type="NCBIfam" id="TIGR00374">
    <property type="entry name" value="flippase-like domain"/>
    <property type="match status" value="1"/>
</dbReference>
<feature type="transmembrane region" description="Helical" evidence="6">
    <location>
        <begin position="52"/>
        <end position="70"/>
    </location>
</feature>
<keyword evidence="5 6" id="KW-0472">Membrane</keyword>
<dbReference type="EMBL" id="JADIKI010000023">
    <property type="protein sequence ID" value="MFK2855816.1"/>
    <property type="molecule type" value="Genomic_DNA"/>
</dbReference>
<feature type="transmembrane region" description="Helical" evidence="6">
    <location>
        <begin position="138"/>
        <end position="155"/>
    </location>
</feature>